<dbReference type="PATRIC" id="fig|1177154.3.peg.2025"/>
<dbReference type="PANTHER" id="PTHR32182:SF0">
    <property type="entry name" value="DNA REPLICATION AND REPAIR PROTEIN RECF"/>
    <property type="match status" value="1"/>
</dbReference>
<proteinExistence type="predicted"/>
<evidence type="ECO:0000313" key="4">
    <source>
        <dbReference type="Proteomes" id="UP000029444"/>
    </source>
</evidence>
<dbReference type="InterPro" id="IPR027417">
    <property type="entry name" value="P-loop_NTPase"/>
</dbReference>
<dbReference type="OrthoDB" id="174137at2"/>
<keyword evidence="1" id="KW-0175">Coiled coil</keyword>
<reference evidence="3 4" key="1">
    <citation type="submission" date="2012-09" db="EMBL/GenBank/DDBJ databases">
        <title>Genome Sequence of alkane-degrading Bacterium Alcanivorax sp. 19-m-6.</title>
        <authorList>
            <person name="Lai Q."/>
            <person name="Shao Z."/>
        </authorList>
    </citation>
    <scope>NUCLEOTIDE SEQUENCE [LARGE SCALE GENOMIC DNA]</scope>
    <source>
        <strain evidence="3 4">19-m-6</strain>
    </source>
</reference>
<dbReference type="GO" id="GO:0000731">
    <property type="term" value="P:DNA synthesis involved in DNA repair"/>
    <property type="evidence" value="ECO:0007669"/>
    <property type="project" value="TreeGrafter"/>
</dbReference>
<feature type="coiled-coil region" evidence="1">
    <location>
        <begin position="499"/>
        <end position="526"/>
    </location>
</feature>
<accession>A0A095UQ34</accession>
<protein>
    <submittedName>
        <fullName evidence="3">Uncharacterized protein</fullName>
    </submittedName>
</protein>
<dbReference type="EMBL" id="ARXV01000007">
    <property type="protein sequence ID" value="KGD64625.1"/>
    <property type="molecule type" value="Genomic_DNA"/>
</dbReference>
<feature type="coiled-coil region" evidence="1">
    <location>
        <begin position="694"/>
        <end position="721"/>
    </location>
</feature>
<dbReference type="GO" id="GO:0006302">
    <property type="term" value="P:double-strand break repair"/>
    <property type="evidence" value="ECO:0007669"/>
    <property type="project" value="TreeGrafter"/>
</dbReference>
<keyword evidence="4" id="KW-1185">Reference proteome</keyword>
<evidence type="ECO:0000313" key="3">
    <source>
        <dbReference type="EMBL" id="KGD64625.1"/>
    </source>
</evidence>
<dbReference type="Pfam" id="PF13558">
    <property type="entry name" value="SbcC_Walker_B"/>
    <property type="match status" value="1"/>
</dbReference>
<dbReference type="STRING" id="1177154.Y5S_01991"/>
<dbReference type="PANTHER" id="PTHR32182">
    <property type="entry name" value="DNA REPLICATION AND REPAIR PROTEIN RECF"/>
    <property type="match status" value="1"/>
</dbReference>
<comment type="caution">
    <text evidence="3">The sequence shown here is derived from an EMBL/GenBank/DDBJ whole genome shotgun (WGS) entry which is preliminary data.</text>
</comment>
<gene>
    <name evidence="3" type="ORF">Y5S_01991</name>
</gene>
<feature type="region of interest" description="Disordered" evidence="2">
    <location>
        <begin position="311"/>
        <end position="336"/>
    </location>
</feature>
<dbReference type="Pfam" id="PF13555">
    <property type="entry name" value="AAA_29"/>
    <property type="match status" value="1"/>
</dbReference>
<feature type="coiled-coil region" evidence="1">
    <location>
        <begin position="250"/>
        <end position="277"/>
    </location>
</feature>
<name>A0A095UQ34_9GAMM</name>
<feature type="coiled-coil region" evidence="1">
    <location>
        <begin position="762"/>
        <end position="824"/>
    </location>
</feature>
<organism evidence="3 4">
    <name type="scientific">Alcanivorax nanhaiticus</name>
    <dbReference type="NCBI Taxonomy" id="1177154"/>
    <lineage>
        <taxon>Bacteria</taxon>
        <taxon>Pseudomonadati</taxon>
        <taxon>Pseudomonadota</taxon>
        <taxon>Gammaproteobacteria</taxon>
        <taxon>Oceanospirillales</taxon>
        <taxon>Alcanivoracaceae</taxon>
        <taxon>Alcanivorax</taxon>
    </lineage>
</organism>
<dbReference type="Proteomes" id="UP000029444">
    <property type="component" value="Unassembled WGS sequence"/>
</dbReference>
<evidence type="ECO:0000256" key="1">
    <source>
        <dbReference type="SAM" id="Coils"/>
    </source>
</evidence>
<dbReference type="RefSeq" id="WP_035232704.1">
    <property type="nucleotide sequence ID" value="NZ_ARXV01000007.1"/>
</dbReference>
<evidence type="ECO:0000256" key="2">
    <source>
        <dbReference type="SAM" id="MobiDB-lite"/>
    </source>
</evidence>
<sequence length="1217" mass="138629">MYLKRSITVNWGNLPPGELEYGPVNLFSGGNGSGKTTAADALQTLMTAAHDNLFNYNPGQDETTQRGRGGKQVRTLASYVLGCDDGAYARPYDSDGYIAGVFHPTKGETAEPFTAVIGVRAHLDKAGSTSQARQQELLLMIVPGEMLNLSHFVREYGGEKATVPITEIANQLRQQFGKKNVETYDKKGQYLARLYGALRGKRDAVSQQEAKNAARTFARFMAYKPVESINQFVASEVLEPHDMGDTLRRIRDLMRTVHGMAEEAEQLQQNVNLLAQAQSHTDTYLDTWLERTTQAYGAAAQQFQRNQKQYLEKKEEQNSLRQQQEGNREEAEQVQQRLDQAHAELVELQARILGIPALRDKQQLEKQLADLTQQLQQGARPLLEQDQQRNKNLEALRNIQGLLARHSIELELPSFASKHWRNTSKALLTEQSNALPDLNQMLARDWIDLSPLEDGLTRVRSEQQLHNQLAEQLHSEREDKPGQEALSVAQRLDRIVNKRGQALETLDQQQKKIEQQIRNLESKRVNYPQDVEIAIHAIRQECPQAEPRVLCDHVEVQDPDWQMAIEGYIGGARFGILVEPDHEAEAIRIVRRLSGKQRNRARVIQGEQARRDAERVQLPDDSLFHALRFSHRTAEHYLKASYGSVVCVEDAEALRRTRRGITADGLGSGGYAMFRCDLPDSDLVFGEAARERNLHAQRNALMELQDNYQRAADDYQSVRQLHTQVKAFQPLHWVNAATQLLDAQRQLQENEKALATLDLSDHEALEEKQQQAKTLHQELEAKQKQLTEENGKLSEKLSACRKIISTLADQSERFQEAQEEAEANLHGCTKYWPGLDVEPRIEAMDERLQNAHGDIDFIAEEEALTGQLSRTFIALEKTLDHYNQQAQPADQILADSADALHSAPFFGHVQSLHQQLDNLHNRLRNNVLLEKQEKLTSLRDTFNTTFVSDLCSQIHQAIQDGERILKSLNSELEHHQFGADRERFEFDWQWIPEYKEYWNFFKEVIDIPNLGDGTSLFDTPLSAKAEAVRDRLLNLLLDGDEQQALRELERISDYRRYRQYDILKHPQGKQPISLSQYGTGSGGQLETPAYIIRAAAITSAFRFNEGDSHLRMVIVDEAFMHMDESRSKSVINYLTNTLGLQLIFIMPTSKAGPFLDLISNQFVFSKVPSPMAVGELNTRVLVDRQQLNQERISELWEQHRRVIRQQGALDFMDEISP</sequence>
<dbReference type="AlphaFoldDB" id="A0A095UQ34"/>
<dbReference type="SUPFAM" id="SSF52540">
    <property type="entry name" value="P-loop containing nucleoside triphosphate hydrolases"/>
    <property type="match status" value="1"/>
</dbReference>
<dbReference type="eggNOG" id="COG4913">
    <property type="taxonomic scope" value="Bacteria"/>
</dbReference>
<dbReference type="Gene3D" id="3.40.50.300">
    <property type="entry name" value="P-loop containing nucleotide triphosphate hydrolases"/>
    <property type="match status" value="1"/>
</dbReference>